<dbReference type="CDD" id="cd01734">
    <property type="entry name" value="YlxS_C"/>
    <property type="match status" value="1"/>
</dbReference>
<dbReference type="InterPro" id="IPR028998">
    <property type="entry name" value="RimP_C"/>
</dbReference>
<dbReference type="InterPro" id="IPR028989">
    <property type="entry name" value="RimP_N"/>
</dbReference>
<dbReference type="GO" id="GO:0006412">
    <property type="term" value="P:translation"/>
    <property type="evidence" value="ECO:0007669"/>
    <property type="project" value="TreeGrafter"/>
</dbReference>
<comment type="similarity">
    <text evidence="3">Belongs to the RimP family.</text>
</comment>
<name>A0A937M1R5_9GAMM</name>
<gene>
    <name evidence="3" type="primary">rimP</name>
    <name evidence="6" type="ORF">ISR29_02075</name>
</gene>
<dbReference type="Gene3D" id="2.30.30.180">
    <property type="entry name" value="Ribosome maturation factor RimP, C-terminal domain"/>
    <property type="match status" value="1"/>
</dbReference>
<organism evidence="6 7">
    <name type="scientific">SAR86 cluster bacterium</name>
    <dbReference type="NCBI Taxonomy" id="2030880"/>
    <lineage>
        <taxon>Bacteria</taxon>
        <taxon>Pseudomonadati</taxon>
        <taxon>Pseudomonadota</taxon>
        <taxon>Gammaproteobacteria</taxon>
        <taxon>SAR86 cluster</taxon>
    </lineage>
</organism>
<dbReference type="Proteomes" id="UP000705230">
    <property type="component" value="Unassembled WGS sequence"/>
</dbReference>
<keyword evidence="1 3" id="KW-0963">Cytoplasm</keyword>
<dbReference type="InterPro" id="IPR035956">
    <property type="entry name" value="RimP_N_sf"/>
</dbReference>
<dbReference type="SUPFAM" id="SSF75420">
    <property type="entry name" value="YhbC-like, N-terminal domain"/>
    <property type="match status" value="1"/>
</dbReference>
<comment type="function">
    <text evidence="3">Required for maturation of 30S ribosomal subunits.</text>
</comment>
<dbReference type="AlphaFoldDB" id="A0A937M1R5"/>
<dbReference type="Gene3D" id="3.30.300.70">
    <property type="entry name" value="RimP-like superfamily, N-terminal"/>
    <property type="match status" value="1"/>
</dbReference>
<dbReference type="Pfam" id="PF17384">
    <property type="entry name" value="DUF150_C"/>
    <property type="match status" value="1"/>
</dbReference>
<dbReference type="InterPro" id="IPR036847">
    <property type="entry name" value="RimP_C_sf"/>
</dbReference>
<dbReference type="GO" id="GO:0000028">
    <property type="term" value="P:ribosomal small subunit assembly"/>
    <property type="evidence" value="ECO:0007669"/>
    <property type="project" value="TreeGrafter"/>
</dbReference>
<comment type="caution">
    <text evidence="6">The sequence shown here is derived from an EMBL/GenBank/DDBJ whole genome shotgun (WGS) entry which is preliminary data.</text>
</comment>
<dbReference type="SUPFAM" id="SSF74942">
    <property type="entry name" value="YhbC-like, C-terminal domain"/>
    <property type="match status" value="1"/>
</dbReference>
<protein>
    <recommendedName>
        <fullName evidence="3">Ribosome maturation factor RimP</fullName>
    </recommendedName>
</protein>
<evidence type="ECO:0000313" key="7">
    <source>
        <dbReference type="Proteomes" id="UP000705230"/>
    </source>
</evidence>
<dbReference type="GO" id="GO:0005829">
    <property type="term" value="C:cytosol"/>
    <property type="evidence" value="ECO:0007669"/>
    <property type="project" value="TreeGrafter"/>
</dbReference>
<evidence type="ECO:0000259" key="4">
    <source>
        <dbReference type="Pfam" id="PF02576"/>
    </source>
</evidence>
<evidence type="ECO:0000259" key="5">
    <source>
        <dbReference type="Pfam" id="PF17384"/>
    </source>
</evidence>
<dbReference type="InterPro" id="IPR003728">
    <property type="entry name" value="Ribosome_maturation_RimP"/>
</dbReference>
<proteinExistence type="inferred from homology"/>
<reference evidence="6" key="1">
    <citation type="submission" date="2020-10" db="EMBL/GenBank/DDBJ databases">
        <title>Microbiome of the Black Sea water column analyzed by genome centric metagenomics.</title>
        <authorList>
            <person name="Cabello-Yeves P.J."/>
            <person name="Callieri C."/>
            <person name="Picazo A."/>
            <person name="Mehrshad M."/>
            <person name="Haro-Moreno J.M."/>
            <person name="Roda-Garcia J."/>
            <person name="Dzembekova N."/>
            <person name="Slabakova V."/>
            <person name="Slabakova N."/>
            <person name="Moncheva S."/>
            <person name="Rodriguez-Valera F."/>
        </authorList>
    </citation>
    <scope>NUCLEOTIDE SEQUENCE</scope>
    <source>
        <strain evidence="6">BS30m-G43</strain>
    </source>
</reference>
<sequence length="162" mass="19007">MNREDIIEIVKPVIEDRECFLWGVEILRGKKRPTLRIYIESDKGANIDDCENISKDLNYELALEDSFVEDYVLEVSTPGVDRKIFYIEQLDEFLGENFKVKLRQAQDNIKNFEGFIRNHSEDTFTIDCKNGSHIIKFSDTELCRLNPSFDDILRMGENYGRQ</sequence>
<feature type="domain" description="Ribosome maturation factor RimP C-terminal" evidence="5">
    <location>
        <begin position="87"/>
        <end position="146"/>
    </location>
</feature>
<evidence type="ECO:0000256" key="1">
    <source>
        <dbReference type="ARBA" id="ARBA00022490"/>
    </source>
</evidence>
<dbReference type="Pfam" id="PF02576">
    <property type="entry name" value="RimP_N"/>
    <property type="match status" value="1"/>
</dbReference>
<dbReference type="PANTHER" id="PTHR33867">
    <property type="entry name" value="RIBOSOME MATURATION FACTOR RIMP"/>
    <property type="match status" value="1"/>
</dbReference>
<feature type="domain" description="Ribosome maturation factor RimP N-terminal" evidence="4">
    <location>
        <begin position="9"/>
        <end position="81"/>
    </location>
</feature>
<keyword evidence="2 3" id="KW-0690">Ribosome biogenesis</keyword>
<dbReference type="HAMAP" id="MF_01077">
    <property type="entry name" value="RimP"/>
    <property type="match status" value="1"/>
</dbReference>
<comment type="subcellular location">
    <subcellularLocation>
        <location evidence="3">Cytoplasm</location>
    </subcellularLocation>
</comment>
<accession>A0A937M1R5</accession>
<dbReference type="EMBL" id="JADHSG010000002">
    <property type="protein sequence ID" value="MBL6902968.1"/>
    <property type="molecule type" value="Genomic_DNA"/>
</dbReference>
<dbReference type="PANTHER" id="PTHR33867:SF1">
    <property type="entry name" value="RIBOSOME MATURATION FACTOR RIMP"/>
    <property type="match status" value="1"/>
</dbReference>
<evidence type="ECO:0000313" key="6">
    <source>
        <dbReference type="EMBL" id="MBL6902968.1"/>
    </source>
</evidence>
<evidence type="ECO:0000256" key="3">
    <source>
        <dbReference type="HAMAP-Rule" id="MF_01077"/>
    </source>
</evidence>
<evidence type="ECO:0000256" key="2">
    <source>
        <dbReference type="ARBA" id="ARBA00022517"/>
    </source>
</evidence>